<accession>A0A9N8LRM1</accession>
<evidence type="ECO:0000313" key="2">
    <source>
        <dbReference type="Proteomes" id="UP000836404"/>
    </source>
</evidence>
<sequence>MRRVDGINPDRDLFRVHGISRVNEIDLDASLDGIGESYRVDVDGIGLNDGIDRFGLDRDLHRVDGIGLDCDLYCIGGFGRFRLISSVQLSSAGRQLVLETIGLGIEGVELGS</sequence>
<protein>
    <submittedName>
        <fullName evidence="1">Uncharacterized protein</fullName>
    </submittedName>
</protein>
<name>A0A9N8LRM1_9BASI</name>
<reference evidence="1 2" key="1">
    <citation type="submission" date="2020-10" db="EMBL/GenBank/DDBJ databases">
        <authorList>
            <person name="Sedaghatjoo S."/>
        </authorList>
    </citation>
    <scope>NUCLEOTIDE SEQUENCE [LARGE SCALE GENOMIC DNA]</scope>
    <source>
        <strain evidence="1 2">LLFL</strain>
    </source>
</reference>
<comment type="caution">
    <text evidence="1">The sequence shown here is derived from an EMBL/GenBank/DDBJ whole genome shotgun (WGS) entry which is preliminary data.</text>
</comment>
<organism evidence="1 2">
    <name type="scientific">Tilletia laevis</name>
    <dbReference type="NCBI Taxonomy" id="157183"/>
    <lineage>
        <taxon>Eukaryota</taxon>
        <taxon>Fungi</taxon>
        <taxon>Dikarya</taxon>
        <taxon>Basidiomycota</taxon>
        <taxon>Ustilaginomycotina</taxon>
        <taxon>Exobasidiomycetes</taxon>
        <taxon>Tilletiales</taxon>
        <taxon>Tilletiaceae</taxon>
        <taxon>Tilletia</taxon>
    </lineage>
</organism>
<evidence type="ECO:0000313" key="1">
    <source>
        <dbReference type="EMBL" id="CAD6935656.1"/>
    </source>
</evidence>
<dbReference type="EMBL" id="CAJHJF010003491">
    <property type="protein sequence ID" value="CAD6935656.1"/>
    <property type="molecule type" value="Genomic_DNA"/>
</dbReference>
<proteinExistence type="predicted"/>
<dbReference type="AlphaFoldDB" id="A0A9N8LRM1"/>
<keyword evidence="2" id="KW-1185">Reference proteome</keyword>
<dbReference type="Proteomes" id="UP000836404">
    <property type="component" value="Unassembled WGS sequence"/>
</dbReference>
<gene>
    <name evidence="1" type="ORF">JKILLFL_G1159</name>
</gene>